<dbReference type="Gene3D" id="1.10.10.10">
    <property type="entry name" value="Winged helix-like DNA-binding domain superfamily/Winged helix DNA-binding domain"/>
    <property type="match status" value="1"/>
</dbReference>
<dbReference type="EMBL" id="JAUOEK010000118">
    <property type="protein sequence ID" value="MDO5970243.1"/>
    <property type="molecule type" value="Genomic_DNA"/>
</dbReference>
<accession>A0ABT8WAR7</accession>
<dbReference type="SUPFAM" id="SSF88659">
    <property type="entry name" value="Sigma3 and sigma4 domains of RNA polymerase sigma factors"/>
    <property type="match status" value="1"/>
</dbReference>
<organism evidence="7 8">
    <name type="scientific">Flavivirga aquimarina</name>
    <dbReference type="NCBI Taxonomy" id="2027862"/>
    <lineage>
        <taxon>Bacteria</taxon>
        <taxon>Pseudomonadati</taxon>
        <taxon>Bacteroidota</taxon>
        <taxon>Flavobacteriia</taxon>
        <taxon>Flavobacteriales</taxon>
        <taxon>Flavobacteriaceae</taxon>
        <taxon>Flavivirga</taxon>
    </lineage>
</organism>
<dbReference type="InterPro" id="IPR036388">
    <property type="entry name" value="WH-like_DNA-bd_sf"/>
</dbReference>
<proteinExistence type="inferred from homology"/>
<gene>
    <name evidence="7" type="ORF">Q4Q35_10530</name>
</gene>
<dbReference type="Pfam" id="PF04542">
    <property type="entry name" value="Sigma70_r2"/>
    <property type="match status" value="1"/>
</dbReference>
<reference evidence="7" key="1">
    <citation type="submission" date="2023-07" db="EMBL/GenBank/DDBJ databases">
        <title>Two novel species in the genus Flavivirga.</title>
        <authorList>
            <person name="Kwon K."/>
        </authorList>
    </citation>
    <scope>NUCLEOTIDE SEQUENCE</scope>
    <source>
        <strain evidence="7">KCTC 52353</strain>
    </source>
</reference>
<evidence type="ECO:0000256" key="3">
    <source>
        <dbReference type="ARBA" id="ARBA00023082"/>
    </source>
</evidence>
<dbReference type="Gene3D" id="1.10.1740.10">
    <property type="match status" value="1"/>
</dbReference>
<name>A0ABT8WAR7_9FLAO</name>
<comment type="caution">
    <text evidence="7">The sequence shown here is derived from an EMBL/GenBank/DDBJ whole genome shotgun (WGS) entry which is preliminary data.</text>
</comment>
<evidence type="ECO:0000313" key="8">
    <source>
        <dbReference type="Proteomes" id="UP001176883"/>
    </source>
</evidence>
<feature type="domain" description="RNA polymerase sigma-70 region 2" evidence="6">
    <location>
        <begin position="14"/>
        <end position="81"/>
    </location>
</feature>
<dbReference type="InterPro" id="IPR013325">
    <property type="entry name" value="RNA_pol_sigma_r2"/>
</dbReference>
<evidence type="ECO:0000256" key="4">
    <source>
        <dbReference type="ARBA" id="ARBA00023163"/>
    </source>
</evidence>
<protein>
    <submittedName>
        <fullName evidence="7">Sigma-70 family RNA polymerase sigma factor</fullName>
    </submittedName>
</protein>
<sequence length="173" mass="19774">MLTNKQKNTSFLVLFENLYPQLCVFAYKHLNDLVIAKNLVQDVFLNTWDDRISFKDENHATRYFYNTVKNKCLDFIACKQKTNSEPYTHANLEVCQSDAFFMSQPIGIETTAVIENAISKLPNETAKVVKLGIENYTNNEISNELSISVDTVKVHKKSANSKLKKLLGFLTIK</sequence>
<keyword evidence="8" id="KW-1185">Reference proteome</keyword>
<feature type="domain" description="HTH luxR-type" evidence="5">
    <location>
        <begin position="128"/>
        <end position="164"/>
    </location>
</feature>
<keyword evidence="3" id="KW-0731">Sigma factor</keyword>
<dbReference type="Pfam" id="PF00196">
    <property type="entry name" value="GerE"/>
    <property type="match status" value="1"/>
</dbReference>
<dbReference type="PANTHER" id="PTHR43133:SF46">
    <property type="entry name" value="RNA POLYMERASE SIGMA-70 FACTOR ECF SUBFAMILY"/>
    <property type="match status" value="1"/>
</dbReference>
<evidence type="ECO:0000313" key="7">
    <source>
        <dbReference type="EMBL" id="MDO5970243.1"/>
    </source>
</evidence>
<evidence type="ECO:0000259" key="6">
    <source>
        <dbReference type="Pfam" id="PF04542"/>
    </source>
</evidence>
<dbReference type="Proteomes" id="UP001176883">
    <property type="component" value="Unassembled WGS sequence"/>
</dbReference>
<dbReference type="InterPro" id="IPR000792">
    <property type="entry name" value="Tscrpt_reg_LuxR_C"/>
</dbReference>
<dbReference type="NCBIfam" id="TIGR02937">
    <property type="entry name" value="sigma70-ECF"/>
    <property type="match status" value="1"/>
</dbReference>
<keyword evidence="4" id="KW-0804">Transcription</keyword>
<dbReference type="InterPro" id="IPR007627">
    <property type="entry name" value="RNA_pol_sigma70_r2"/>
</dbReference>
<dbReference type="SUPFAM" id="SSF88946">
    <property type="entry name" value="Sigma2 domain of RNA polymerase sigma factors"/>
    <property type="match status" value="1"/>
</dbReference>
<evidence type="ECO:0000259" key="5">
    <source>
        <dbReference type="Pfam" id="PF00196"/>
    </source>
</evidence>
<dbReference type="PANTHER" id="PTHR43133">
    <property type="entry name" value="RNA POLYMERASE ECF-TYPE SIGMA FACTO"/>
    <property type="match status" value="1"/>
</dbReference>
<dbReference type="InterPro" id="IPR014284">
    <property type="entry name" value="RNA_pol_sigma-70_dom"/>
</dbReference>
<keyword evidence="2" id="KW-0805">Transcription regulation</keyword>
<dbReference type="InterPro" id="IPR013324">
    <property type="entry name" value="RNA_pol_sigma_r3/r4-like"/>
</dbReference>
<comment type="similarity">
    <text evidence="1">Belongs to the sigma-70 factor family. ECF subfamily.</text>
</comment>
<evidence type="ECO:0000256" key="1">
    <source>
        <dbReference type="ARBA" id="ARBA00010641"/>
    </source>
</evidence>
<dbReference type="RefSeq" id="WP_303277934.1">
    <property type="nucleotide sequence ID" value="NZ_JAUOEK010000118.1"/>
</dbReference>
<dbReference type="InterPro" id="IPR039425">
    <property type="entry name" value="RNA_pol_sigma-70-like"/>
</dbReference>
<evidence type="ECO:0000256" key="2">
    <source>
        <dbReference type="ARBA" id="ARBA00023015"/>
    </source>
</evidence>